<keyword evidence="6" id="KW-0067">ATP-binding</keyword>
<keyword evidence="4" id="KW-0479">Metal-binding</keyword>
<evidence type="ECO:0000256" key="4">
    <source>
        <dbReference type="ARBA" id="ARBA00022723"/>
    </source>
</evidence>
<feature type="domain" description="HTH cro/C1-type" evidence="8">
    <location>
        <begin position="9"/>
        <end position="45"/>
    </location>
</feature>
<dbReference type="Proteomes" id="UP001336020">
    <property type="component" value="Unassembled WGS sequence"/>
</dbReference>
<dbReference type="SUPFAM" id="SSF47413">
    <property type="entry name" value="lambda repressor-like DNA-binding domains"/>
    <property type="match status" value="1"/>
</dbReference>
<dbReference type="SUPFAM" id="SSF81301">
    <property type="entry name" value="Nucleotidyltransferase"/>
    <property type="match status" value="1"/>
</dbReference>
<dbReference type="PROSITE" id="PS50943">
    <property type="entry name" value="HTH_CROC1"/>
    <property type="match status" value="1"/>
</dbReference>
<evidence type="ECO:0000256" key="1">
    <source>
        <dbReference type="ARBA" id="ARBA00001946"/>
    </source>
</evidence>
<dbReference type="InterPro" id="IPR043519">
    <property type="entry name" value="NT_sf"/>
</dbReference>
<comment type="cofactor">
    <cofactor evidence="1">
        <name>Mg(2+)</name>
        <dbReference type="ChEBI" id="CHEBI:18420"/>
    </cofactor>
</comment>
<dbReference type="PANTHER" id="PTHR33571">
    <property type="entry name" value="SSL8005 PROTEIN"/>
    <property type="match status" value="1"/>
</dbReference>
<organism evidence="9 10">
    <name type="scientific">Rhodococcus artemisiae</name>
    <dbReference type="NCBI Taxonomy" id="714159"/>
    <lineage>
        <taxon>Bacteria</taxon>
        <taxon>Bacillati</taxon>
        <taxon>Actinomycetota</taxon>
        <taxon>Actinomycetes</taxon>
        <taxon>Mycobacteriales</taxon>
        <taxon>Nocardiaceae</taxon>
        <taxon>Rhodococcus</taxon>
    </lineage>
</organism>
<dbReference type="InterPro" id="IPR052038">
    <property type="entry name" value="Type-VII_TA_antitoxin"/>
</dbReference>
<name>A0ABU7LA02_9NOCA</name>
<dbReference type="InterPro" id="IPR001387">
    <property type="entry name" value="Cro/C1-type_HTH"/>
</dbReference>
<evidence type="ECO:0000256" key="5">
    <source>
        <dbReference type="ARBA" id="ARBA00022741"/>
    </source>
</evidence>
<evidence type="ECO:0000313" key="9">
    <source>
        <dbReference type="EMBL" id="MEE2058380.1"/>
    </source>
</evidence>
<protein>
    <submittedName>
        <fullName evidence="9">Helix-turn-helix domain-containing protein</fullName>
    </submittedName>
</protein>
<reference evidence="9 10" key="1">
    <citation type="submission" date="2023-07" db="EMBL/GenBank/DDBJ databases">
        <authorList>
            <person name="Girao M."/>
            <person name="Carvalho M.F."/>
        </authorList>
    </citation>
    <scope>NUCLEOTIDE SEQUENCE [LARGE SCALE GENOMIC DNA]</scope>
    <source>
        <strain evidence="9 10">YIM65754</strain>
    </source>
</reference>
<evidence type="ECO:0000313" key="10">
    <source>
        <dbReference type="Proteomes" id="UP001336020"/>
    </source>
</evidence>
<dbReference type="CDD" id="cd05403">
    <property type="entry name" value="NT_KNTase_like"/>
    <property type="match status" value="1"/>
</dbReference>
<gene>
    <name evidence="9" type="ORF">Q7514_12700</name>
</gene>
<dbReference type="Pfam" id="PF13560">
    <property type="entry name" value="HTH_31"/>
    <property type="match status" value="1"/>
</dbReference>
<dbReference type="EMBL" id="JAUTXY010000005">
    <property type="protein sequence ID" value="MEE2058380.1"/>
    <property type="molecule type" value="Genomic_DNA"/>
</dbReference>
<evidence type="ECO:0000256" key="2">
    <source>
        <dbReference type="ARBA" id="ARBA00022679"/>
    </source>
</evidence>
<evidence type="ECO:0000256" key="3">
    <source>
        <dbReference type="ARBA" id="ARBA00022695"/>
    </source>
</evidence>
<dbReference type="PANTHER" id="PTHR33571:SF12">
    <property type="entry name" value="BSL3053 PROTEIN"/>
    <property type="match status" value="1"/>
</dbReference>
<sequence length="152" mass="16354">MTAAFGDFVRARRGILGLTQRDLATRSGVKQPLIAAVESGRRVPSEAARTALMEALVLRPSVALAMRRDEVKKLFARANLPEPQIFGSVARGDDEPSSDLDLIVDFTDGHDIVDLLTLQDDLEDLLTVRVEVIDGRGAGKVMGSARADSVAL</sequence>
<keyword evidence="10" id="KW-1185">Reference proteome</keyword>
<dbReference type="CDD" id="cd00093">
    <property type="entry name" value="HTH_XRE"/>
    <property type="match status" value="1"/>
</dbReference>
<dbReference type="InterPro" id="IPR010982">
    <property type="entry name" value="Lambda_DNA-bd_dom_sf"/>
</dbReference>
<accession>A0ABU7LA02</accession>
<proteinExistence type="predicted"/>
<dbReference type="SMART" id="SM00530">
    <property type="entry name" value="HTH_XRE"/>
    <property type="match status" value="1"/>
</dbReference>
<evidence type="ECO:0000256" key="6">
    <source>
        <dbReference type="ARBA" id="ARBA00022840"/>
    </source>
</evidence>
<keyword evidence="5" id="KW-0547">Nucleotide-binding</keyword>
<evidence type="ECO:0000256" key="7">
    <source>
        <dbReference type="ARBA" id="ARBA00022842"/>
    </source>
</evidence>
<dbReference type="RefSeq" id="WP_330133629.1">
    <property type="nucleotide sequence ID" value="NZ_JAUTXY010000005.1"/>
</dbReference>
<dbReference type="Gene3D" id="3.30.460.10">
    <property type="entry name" value="Beta Polymerase, domain 2"/>
    <property type="match status" value="1"/>
</dbReference>
<dbReference type="InterPro" id="IPR041633">
    <property type="entry name" value="Polbeta"/>
</dbReference>
<dbReference type="Pfam" id="PF18765">
    <property type="entry name" value="Polbeta"/>
    <property type="match status" value="1"/>
</dbReference>
<keyword evidence="7" id="KW-0460">Magnesium</keyword>
<evidence type="ECO:0000259" key="8">
    <source>
        <dbReference type="PROSITE" id="PS50943"/>
    </source>
</evidence>
<keyword evidence="2" id="KW-0808">Transferase</keyword>
<keyword evidence="3" id="KW-0548">Nucleotidyltransferase</keyword>
<comment type="caution">
    <text evidence="9">The sequence shown here is derived from an EMBL/GenBank/DDBJ whole genome shotgun (WGS) entry which is preliminary data.</text>
</comment>
<dbReference type="Gene3D" id="1.10.260.40">
    <property type="entry name" value="lambda repressor-like DNA-binding domains"/>
    <property type="match status" value="1"/>
</dbReference>